<dbReference type="InterPro" id="IPR039430">
    <property type="entry name" value="Thymidylate_kin-like_dom"/>
</dbReference>
<keyword evidence="8" id="KW-0067">ATP-binding</keyword>
<feature type="domain" description="Thymidylate kinase-like" evidence="9">
    <location>
        <begin position="9"/>
        <end position="181"/>
    </location>
</feature>
<comment type="pathway">
    <text evidence="1">Pyrimidine metabolism; dTTP biosynthesis.</text>
</comment>
<dbReference type="GO" id="GO:0004550">
    <property type="term" value="F:nucleoside diphosphate kinase activity"/>
    <property type="evidence" value="ECO:0007669"/>
    <property type="project" value="TreeGrafter"/>
</dbReference>
<dbReference type="PANTHER" id="PTHR10344:SF1">
    <property type="entry name" value="THYMIDYLATE KINASE"/>
    <property type="match status" value="1"/>
</dbReference>
<dbReference type="HAMAP" id="MF_00165">
    <property type="entry name" value="Thymidylate_kinase"/>
    <property type="match status" value="1"/>
</dbReference>
<dbReference type="GeneID" id="20521184"/>
<comment type="similarity">
    <text evidence="2">Belongs to the thymidylate kinase family.</text>
</comment>
<dbReference type="EC" id="2.7.4.9" evidence="3"/>
<dbReference type="KEGG" id="ero:EROM_041210"/>
<dbReference type="VEuPathDB" id="MicrosporidiaDB:EROM_041210"/>
<dbReference type="PANTHER" id="PTHR10344">
    <property type="entry name" value="THYMIDYLATE KINASE"/>
    <property type="match status" value="1"/>
</dbReference>
<dbReference type="GO" id="GO:0006227">
    <property type="term" value="P:dUDP biosynthetic process"/>
    <property type="evidence" value="ECO:0007669"/>
    <property type="project" value="TreeGrafter"/>
</dbReference>
<dbReference type="InterPro" id="IPR018094">
    <property type="entry name" value="Thymidylate_kinase"/>
</dbReference>
<organism evidence="10 11">
    <name type="scientific">Encephalitozoon romaleae (strain SJ-2008)</name>
    <name type="common">Microsporidian parasite</name>
    <dbReference type="NCBI Taxonomy" id="1178016"/>
    <lineage>
        <taxon>Eukaryota</taxon>
        <taxon>Fungi</taxon>
        <taxon>Fungi incertae sedis</taxon>
        <taxon>Microsporidia</taxon>
        <taxon>Unikaryonidae</taxon>
        <taxon>Encephalitozoon</taxon>
    </lineage>
</organism>
<protein>
    <recommendedName>
        <fullName evidence="3">dTMP kinase</fullName>
        <ecNumber evidence="3">2.7.4.9</ecNumber>
    </recommendedName>
</protein>
<keyword evidence="5" id="KW-0545">Nucleotide biosynthesis</keyword>
<keyword evidence="11" id="KW-1185">Reference proteome</keyword>
<dbReference type="AlphaFoldDB" id="I7AR97"/>
<dbReference type="GO" id="GO:0006233">
    <property type="term" value="P:dTDP biosynthetic process"/>
    <property type="evidence" value="ECO:0007669"/>
    <property type="project" value="InterPro"/>
</dbReference>
<evidence type="ECO:0000259" key="9">
    <source>
        <dbReference type="Pfam" id="PF02223"/>
    </source>
</evidence>
<gene>
    <name evidence="10" type="ordered locus">EROM_041210</name>
</gene>
<dbReference type="GO" id="GO:0005829">
    <property type="term" value="C:cytosol"/>
    <property type="evidence" value="ECO:0007669"/>
    <property type="project" value="TreeGrafter"/>
</dbReference>
<evidence type="ECO:0000256" key="4">
    <source>
        <dbReference type="ARBA" id="ARBA00022679"/>
    </source>
</evidence>
<keyword evidence="7 10" id="KW-0418">Kinase</keyword>
<name>I7AR97_ENCRO</name>
<dbReference type="InterPro" id="IPR018095">
    <property type="entry name" value="Thymidylate_kin_CS"/>
</dbReference>
<dbReference type="SUPFAM" id="SSF52540">
    <property type="entry name" value="P-loop containing nucleoside triphosphate hydrolases"/>
    <property type="match status" value="1"/>
</dbReference>
<proteinExistence type="inferred from homology"/>
<dbReference type="GO" id="GO:0006235">
    <property type="term" value="P:dTTP biosynthetic process"/>
    <property type="evidence" value="ECO:0007669"/>
    <property type="project" value="TreeGrafter"/>
</dbReference>
<keyword evidence="4" id="KW-0808">Transferase</keyword>
<evidence type="ECO:0000256" key="8">
    <source>
        <dbReference type="ARBA" id="ARBA00022840"/>
    </source>
</evidence>
<dbReference type="NCBIfam" id="TIGR00041">
    <property type="entry name" value="DTMP_kinase"/>
    <property type="match status" value="1"/>
</dbReference>
<evidence type="ECO:0000256" key="3">
    <source>
        <dbReference type="ARBA" id="ARBA00012980"/>
    </source>
</evidence>
<evidence type="ECO:0000313" key="11">
    <source>
        <dbReference type="Proteomes" id="UP000010094"/>
    </source>
</evidence>
<dbReference type="Proteomes" id="UP000010094">
    <property type="component" value="Chromosome IV"/>
</dbReference>
<dbReference type="GO" id="GO:0005634">
    <property type="term" value="C:nucleus"/>
    <property type="evidence" value="ECO:0007669"/>
    <property type="project" value="TreeGrafter"/>
</dbReference>
<dbReference type="HOGENOM" id="CLU_049131_3_2_1"/>
<keyword evidence="6" id="KW-0547">Nucleotide-binding</keyword>
<dbReference type="Pfam" id="PF02223">
    <property type="entry name" value="Thymidylate_kin"/>
    <property type="match status" value="1"/>
</dbReference>
<reference evidence="10 11" key="1">
    <citation type="journal article" date="2012" name="Proc. Natl. Acad. Sci. U.S.A.">
        <title>Gain and loss of multiple functionally related, horizontally transferred genes in the reduced genomes of two microsporidian parasites.</title>
        <authorList>
            <person name="Pombert J.-F."/>
            <person name="Selman M."/>
            <person name="Burki F."/>
            <person name="Bardell F.T."/>
            <person name="Farinelli L."/>
            <person name="Solter L.F."/>
            <person name="Whitman D.W."/>
            <person name="Weiss L.M."/>
            <person name="Corradi N."/>
            <person name="Keeling P.J."/>
        </authorList>
    </citation>
    <scope>NUCLEOTIDE SEQUENCE [LARGE SCALE GENOMIC DNA]</scope>
    <source>
        <strain evidence="10 11">SJ-2008</strain>
    </source>
</reference>
<dbReference type="GO" id="GO:0004798">
    <property type="term" value="F:dTMP kinase activity"/>
    <property type="evidence" value="ECO:0007669"/>
    <property type="project" value="UniProtKB-EC"/>
</dbReference>
<evidence type="ECO:0000256" key="6">
    <source>
        <dbReference type="ARBA" id="ARBA00022741"/>
    </source>
</evidence>
<accession>I7AR97</accession>
<dbReference type="Gene3D" id="3.40.50.300">
    <property type="entry name" value="P-loop containing nucleotide triphosphate hydrolases"/>
    <property type="match status" value="1"/>
</dbReference>
<dbReference type="InterPro" id="IPR027417">
    <property type="entry name" value="P-loop_NTPase"/>
</dbReference>
<dbReference type="CDD" id="cd01672">
    <property type="entry name" value="TMPK"/>
    <property type="match status" value="1"/>
</dbReference>
<sequence length="191" mass="21901">MSKGKFVVFEGLDRSGKTTIVNTLYESLLPTVSVNKIRFPNRNGCVGKVIDEYLQKKISLKNETIHLLFSADRYEHKAMIEELRKDSIVLCDRYSMSGVAYSVAKGLSLDWCAMSESLLPKPDLTVFIDVPMDEICRRKEFGKEIHDSITFLKKVFLAYQILLKEEKNVFIVDGTLPIDEIIEIVKKKIFE</sequence>
<evidence type="ECO:0000256" key="1">
    <source>
        <dbReference type="ARBA" id="ARBA00004992"/>
    </source>
</evidence>
<dbReference type="GO" id="GO:0005524">
    <property type="term" value="F:ATP binding"/>
    <property type="evidence" value="ECO:0007669"/>
    <property type="project" value="UniProtKB-KW"/>
</dbReference>
<evidence type="ECO:0000313" key="10">
    <source>
        <dbReference type="EMBL" id="AFN82887.1"/>
    </source>
</evidence>
<dbReference type="GO" id="GO:0005739">
    <property type="term" value="C:mitochondrion"/>
    <property type="evidence" value="ECO:0007669"/>
    <property type="project" value="TreeGrafter"/>
</dbReference>
<dbReference type="OrthoDB" id="425602at2759"/>
<dbReference type="EMBL" id="CP003521">
    <property type="protein sequence ID" value="AFN82887.1"/>
    <property type="molecule type" value="Genomic_DNA"/>
</dbReference>
<dbReference type="RefSeq" id="XP_009264384.1">
    <property type="nucleotide sequence ID" value="XM_009266109.1"/>
</dbReference>
<dbReference type="PROSITE" id="PS01331">
    <property type="entry name" value="THYMIDYLATE_KINASE"/>
    <property type="match status" value="1"/>
</dbReference>
<evidence type="ECO:0000256" key="2">
    <source>
        <dbReference type="ARBA" id="ARBA00009776"/>
    </source>
</evidence>
<evidence type="ECO:0000256" key="7">
    <source>
        <dbReference type="ARBA" id="ARBA00022777"/>
    </source>
</evidence>
<evidence type="ECO:0000256" key="5">
    <source>
        <dbReference type="ARBA" id="ARBA00022727"/>
    </source>
</evidence>